<dbReference type="Proteomes" id="UP000737391">
    <property type="component" value="Unassembled WGS sequence"/>
</dbReference>
<dbReference type="InterPro" id="IPR029058">
    <property type="entry name" value="AB_hydrolase_fold"/>
</dbReference>
<comment type="caution">
    <text evidence="1">The sequence shown here is derived from an EMBL/GenBank/DDBJ whole genome shotgun (WGS) entry which is preliminary data.</text>
</comment>
<dbReference type="OrthoDB" id="408373at2759"/>
<dbReference type="AlphaFoldDB" id="A0A9P5EDM2"/>
<organism evidence="1 2">
    <name type="scientific">Fusarium agapanthi</name>
    <dbReference type="NCBI Taxonomy" id="1803897"/>
    <lineage>
        <taxon>Eukaryota</taxon>
        <taxon>Fungi</taxon>
        <taxon>Dikarya</taxon>
        <taxon>Ascomycota</taxon>
        <taxon>Pezizomycotina</taxon>
        <taxon>Sordariomycetes</taxon>
        <taxon>Hypocreomycetidae</taxon>
        <taxon>Hypocreales</taxon>
        <taxon>Nectriaceae</taxon>
        <taxon>Fusarium</taxon>
        <taxon>Fusarium fujikuroi species complex</taxon>
    </lineage>
</organism>
<keyword evidence="1" id="KW-0378">Hydrolase</keyword>
<accession>A0A9P5EDM2</accession>
<sequence>MEFKPTRSIVHNEGCDLHYWYQGSGPLIIFIPGGNGHGMHSGGIFAYQFAHDFPEMVVHLIAHEAGLATLLPDATQILEWMYGLLDLFETQGQEAAANEFEKCLIGYDA</sequence>
<dbReference type="SUPFAM" id="SSF53474">
    <property type="entry name" value="alpha/beta-Hydrolases"/>
    <property type="match status" value="1"/>
</dbReference>
<gene>
    <name evidence="1" type="ORF">FAGAP_4855</name>
</gene>
<evidence type="ECO:0000313" key="1">
    <source>
        <dbReference type="EMBL" id="KAF4498979.1"/>
    </source>
</evidence>
<evidence type="ECO:0000313" key="2">
    <source>
        <dbReference type="Proteomes" id="UP000737391"/>
    </source>
</evidence>
<protein>
    <submittedName>
        <fullName evidence="1">Hydrolase</fullName>
    </submittedName>
</protein>
<keyword evidence="2" id="KW-1185">Reference proteome</keyword>
<reference evidence="1" key="1">
    <citation type="submission" date="2020-01" db="EMBL/GenBank/DDBJ databases">
        <title>Identification and distribution of gene clusters putatively required for synthesis of sphingolipid metabolism inhibitors in phylogenetically diverse species of the filamentous fungus Fusarium.</title>
        <authorList>
            <person name="Kim H.-S."/>
            <person name="Busman M."/>
            <person name="Brown D.W."/>
            <person name="Divon H."/>
            <person name="Uhlig S."/>
            <person name="Proctor R.H."/>
        </authorList>
    </citation>
    <scope>NUCLEOTIDE SEQUENCE</scope>
    <source>
        <strain evidence="1">NRRL 31653</strain>
    </source>
</reference>
<proteinExistence type="predicted"/>
<name>A0A9P5EDM2_9HYPO</name>
<dbReference type="EMBL" id="LUFC02000298">
    <property type="protein sequence ID" value="KAF4498979.1"/>
    <property type="molecule type" value="Genomic_DNA"/>
</dbReference>
<dbReference type="GO" id="GO:0016787">
    <property type="term" value="F:hydrolase activity"/>
    <property type="evidence" value="ECO:0007669"/>
    <property type="project" value="UniProtKB-KW"/>
</dbReference>